<dbReference type="OrthoDB" id="9790442at2"/>
<evidence type="ECO:0000259" key="5">
    <source>
        <dbReference type="PROSITE" id="PS50110"/>
    </source>
</evidence>
<dbReference type="KEGG" id="mgod:E7746_12500"/>
<dbReference type="GO" id="GO:0032993">
    <property type="term" value="C:protein-DNA complex"/>
    <property type="evidence" value="ECO:0007669"/>
    <property type="project" value="TreeGrafter"/>
</dbReference>
<evidence type="ECO:0000256" key="3">
    <source>
        <dbReference type="ARBA" id="ARBA00023125"/>
    </source>
</evidence>
<dbReference type="PROSITE" id="PS50110">
    <property type="entry name" value="RESPONSE_REGULATORY"/>
    <property type="match status" value="1"/>
</dbReference>
<gene>
    <name evidence="6" type="ORF">E7746_12500</name>
</gene>
<dbReference type="EMBL" id="CP039393">
    <property type="protein sequence ID" value="QCD36640.1"/>
    <property type="molecule type" value="Genomic_DNA"/>
</dbReference>
<dbReference type="PANTHER" id="PTHR48111">
    <property type="entry name" value="REGULATOR OF RPOS"/>
    <property type="match status" value="1"/>
</dbReference>
<dbReference type="InterPro" id="IPR001789">
    <property type="entry name" value="Sig_transdc_resp-reg_receiver"/>
</dbReference>
<dbReference type="GO" id="GO:0000156">
    <property type="term" value="F:phosphorelay response regulator activity"/>
    <property type="evidence" value="ECO:0007669"/>
    <property type="project" value="TreeGrafter"/>
</dbReference>
<dbReference type="InterPro" id="IPR011006">
    <property type="entry name" value="CheY-like_superfamily"/>
</dbReference>
<dbReference type="GO" id="GO:0005829">
    <property type="term" value="C:cytosol"/>
    <property type="evidence" value="ECO:0007669"/>
    <property type="project" value="TreeGrafter"/>
</dbReference>
<keyword evidence="1 4" id="KW-0597">Phosphoprotein</keyword>
<keyword evidence="2" id="KW-0902">Two-component regulatory system</keyword>
<dbReference type="InterPro" id="IPR039420">
    <property type="entry name" value="WalR-like"/>
</dbReference>
<dbReference type="Pfam" id="PF00072">
    <property type="entry name" value="Response_reg"/>
    <property type="match status" value="1"/>
</dbReference>
<evidence type="ECO:0000256" key="2">
    <source>
        <dbReference type="ARBA" id="ARBA00023012"/>
    </source>
</evidence>
<dbReference type="GO" id="GO:0000976">
    <property type="term" value="F:transcription cis-regulatory region binding"/>
    <property type="evidence" value="ECO:0007669"/>
    <property type="project" value="TreeGrafter"/>
</dbReference>
<protein>
    <submittedName>
        <fullName evidence="6">Response regulator transcription factor</fullName>
    </submittedName>
</protein>
<feature type="modified residue" description="4-aspartylphosphate" evidence="4">
    <location>
        <position position="67"/>
    </location>
</feature>
<dbReference type="SUPFAM" id="SSF52172">
    <property type="entry name" value="CheY-like"/>
    <property type="match status" value="1"/>
</dbReference>
<keyword evidence="3" id="KW-0238">DNA-binding</keyword>
<evidence type="ECO:0000313" key="6">
    <source>
        <dbReference type="EMBL" id="QCD36640.1"/>
    </source>
</evidence>
<feature type="domain" description="Response regulatory" evidence="5">
    <location>
        <begin position="19"/>
        <end position="134"/>
    </location>
</feature>
<keyword evidence="7" id="KW-1185">Reference proteome</keyword>
<dbReference type="Proteomes" id="UP000297031">
    <property type="component" value="Chromosome"/>
</dbReference>
<accession>A0A4P7VR00</accession>
<dbReference type="SMART" id="SM00448">
    <property type="entry name" value="REC"/>
    <property type="match status" value="1"/>
</dbReference>
<proteinExistence type="predicted"/>
<evidence type="ECO:0000313" key="7">
    <source>
        <dbReference type="Proteomes" id="UP000297031"/>
    </source>
</evidence>
<dbReference type="AlphaFoldDB" id="A0A4P7VR00"/>
<evidence type="ECO:0000256" key="1">
    <source>
        <dbReference type="ARBA" id="ARBA00022553"/>
    </source>
</evidence>
<evidence type="ECO:0000256" key="4">
    <source>
        <dbReference type="PROSITE-ProRule" id="PRU00169"/>
    </source>
</evidence>
<dbReference type="GO" id="GO:0006355">
    <property type="term" value="P:regulation of DNA-templated transcription"/>
    <property type="evidence" value="ECO:0007669"/>
    <property type="project" value="TreeGrafter"/>
</dbReference>
<reference evidence="6 7" key="1">
    <citation type="submission" date="2019-02" db="EMBL/GenBank/DDBJ databases">
        <title>Isolation and identification of novel species under the genus Muribaculum.</title>
        <authorList>
            <person name="Miyake S."/>
            <person name="Ding Y."/>
            <person name="Low A."/>
            <person name="Soh M."/>
            <person name="Seedorf H."/>
        </authorList>
    </citation>
    <scope>NUCLEOTIDE SEQUENCE [LARGE SCALE GENOMIC DNA]</scope>
    <source>
        <strain evidence="6 7">TLL-A4</strain>
    </source>
</reference>
<organism evidence="6 7">
    <name type="scientific">Muribaculum gordoncarteri</name>
    <dbReference type="NCBI Taxonomy" id="2530390"/>
    <lineage>
        <taxon>Bacteria</taxon>
        <taxon>Pseudomonadati</taxon>
        <taxon>Bacteroidota</taxon>
        <taxon>Bacteroidia</taxon>
        <taxon>Bacteroidales</taxon>
        <taxon>Muribaculaceae</taxon>
        <taxon>Muribaculum</taxon>
    </lineage>
</organism>
<dbReference type="Gene3D" id="3.40.50.2300">
    <property type="match status" value="1"/>
</dbReference>
<sequence length="153" mass="17571">MKMHPIMKHIESTSEQPCRILIADDEPLVCELMQFNLEKEGFEVDVFRNVDEAYQADLPNYNLFIIDVMMNDMMGMHFAHHLKQTKSTTSIPLIFCTACDGENDIINGLNSGADDYILKPFSMKEMIARVNAVLRRHRMSPPPRRQKCLPAVT</sequence>
<dbReference type="PANTHER" id="PTHR48111:SF40">
    <property type="entry name" value="PHOSPHATE REGULON TRANSCRIPTIONAL REGULATORY PROTEIN PHOB"/>
    <property type="match status" value="1"/>
</dbReference>
<name>A0A4P7VR00_9BACT</name>